<reference evidence="4 5" key="1">
    <citation type="journal article" date="2008" name="Nature">
        <title>The genome of the model beetle and pest Tribolium castaneum.</title>
        <authorList>
            <consortium name="Tribolium Genome Sequencing Consortium"/>
            <person name="Richards S."/>
            <person name="Gibbs R.A."/>
            <person name="Weinstock G.M."/>
            <person name="Brown S.J."/>
            <person name="Denell R."/>
            <person name="Beeman R.W."/>
            <person name="Gibbs R."/>
            <person name="Beeman R.W."/>
            <person name="Brown S.J."/>
            <person name="Bucher G."/>
            <person name="Friedrich M."/>
            <person name="Grimmelikhuijzen C.J."/>
            <person name="Klingler M."/>
            <person name="Lorenzen M."/>
            <person name="Richards S."/>
            <person name="Roth S."/>
            <person name="Schroder R."/>
            <person name="Tautz D."/>
            <person name="Zdobnov E.M."/>
            <person name="Muzny D."/>
            <person name="Gibbs R.A."/>
            <person name="Weinstock G.M."/>
            <person name="Attaway T."/>
            <person name="Bell S."/>
            <person name="Buhay C.J."/>
            <person name="Chandrabose M.N."/>
            <person name="Chavez D."/>
            <person name="Clerk-Blankenburg K.P."/>
            <person name="Cree A."/>
            <person name="Dao M."/>
            <person name="Davis C."/>
            <person name="Chacko J."/>
            <person name="Dinh H."/>
            <person name="Dugan-Rocha S."/>
            <person name="Fowler G."/>
            <person name="Garner T.T."/>
            <person name="Garnes J."/>
            <person name="Gnirke A."/>
            <person name="Hawes A."/>
            <person name="Hernandez J."/>
            <person name="Hines S."/>
            <person name="Holder M."/>
            <person name="Hume J."/>
            <person name="Jhangiani S.N."/>
            <person name="Joshi V."/>
            <person name="Khan Z.M."/>
            <person name="Jackson L."/>
            <person name="Kovar C."/>
            <person name="Kowis A."/>
            <person name="Lee S."/>
            <person name="Lewis L.R."/>
            <person name="Margolis J."/>
            <person name="Morgan M."/>
            <person name="Nazareth L.V."/>
            <person name="Nguyen N."/>
            <person name="Okwuonu G."/>
            <person name="Parker D."/>
            <person name="Richards S."/>
            <person name="Ruiz S.J."/>
            <person name="Santibanez J."/>
            <person name="Savard J."/>
            <person name="Scherer S.E."/>
            <person name="Schneider B."/>
            <person name="Sodergren E."/>
            <person name="Tautz D."/>
            <person name="Vattahil S."/>
            <person name="Villasana D."/>
            <person name="White C.S."/>
            <person name="Wright R."/>
            <person name="Park Y."/>
            <person name="Beeman R.W."/>
            <person name="Lord J."/>
            <person name="Oppert B."/>
            <person name="Lorenzen M."/>
            <person name="Brown S."/>
            <person name="Wang L."/>
            <person name="Savard J."/>
            <person name="Tautz D."/>
            <person name="Richards S."/>
            <person name="Weinstock G."/>
            <person name="Gibbs R.A."/>
            <person name="Liu Y."/>
            <person name="Worley K."/>
            <person name="Weinstock G."/>
            <person name="Elsik C.G."/>
            <person name="Reese J.T."/>
            <person name="Elhaik E."/>
            <person name="Landan G."/>
            <person name="Graur D."/>
            <person name="Arensburger P."/>
            <person name="Atkinson P."/>
            <person name="Beeman R.W."/>
            <person name="Beidler J."/>
            <person name="Brown S.J."/>
            <person name="Demuth J.P."/>
            <person name="Drury D.W."/>
            <person name="Du Y.Z."/>
            <person name="Fujiwara H."/>
            <person name="Lorenzen M."/>
            <person name="Maselli V."/>
            <person name="Osanai M."/>
            <person name="Park Y."/>
            <person name="Robertson H.M."/>
            <person name="Tu Z."/>
            <person name="Wang J.J."/>
            <person name="Wang S."/>
            <person name="Richards S."/>
            <person name="Song H."/>
            <person name="Zhang L."/>
            <person name="Sodergren E."/>
            <person name="Werner D."/>
            <person name="Stanke M."/>
            <person name="Morgenstern B."/>
            <person name="Solovyev V."/>
            <person name="Kosarev P."/>
            <person name="Brown G."/>
            <person name="Chen H.C."/>
            <person name="Ermolaeva O."/>
            <person name="Hlavina W."/>
            <person name="Kapustin Y."/>
            <person name="Kiryutin B."/>
            <person name="Kitts P."/>
            <person name="Maglott D."/>
            <person name="Pruitt K."/>
            <person name="Sapojnikov V."/>
            <person name="Souvorov A."/>
            <person name="Mackey A.J."/>
            <person name="Waterhouse R.M."/>
            <person name="Wyder S."/>
            <person name="Zdobnov E.M."/>
            <person name="Zdobnov E.M."/>
            <person name="Wyder S."/>
            <person name="Kriventseva E.V."/>
            <person name="Kadowaki T."/>
            <person name="Bork P."/>
            <person name="Aranda M."/>
            <person name="Bao R."/>
            <person name="Beermann A."/>
            <person name="Berns N."/>
            <person name="Bolognesi R."/>
            <person name="Bonneton F."/>
            <person name="Bopp D."/>
            <person name="Brown S.J."/>
            <person name="Bucher G."/>
            <person name="Butts T."/>
            <person name="Chaumot A."/>
            <person name="Denell R.E."/>
            <person name="Ferrier D.E."/>
            <person name="Friedrich M."/>
            <person name="Gordon C.M."/>
            <person name="Jindra M."/>
            <person name="Klingler M."/>
            <person name="Lan Q."/>
            <person name="Lattorff H.M."/>
            <person name="Laudet V."/>
            <person name="von Levetsow C."/>
            <person name="Liu Z."/>
            <person name="Lutz R."/>
            <person name="Lynch J.A."/>
            <person name="da Fonseca R.N."/>
            <person name="Posnien N."/>
            <person name="Reuter R."/>
            <person name="Roth S."/>
            <person name="Savard J."/>
            <person name="Schinko J.B."/>
            <person name="Schmitt C."/>
            <person name="Schoppmeier M."/>
            <person name="Schroder R."/>
            <person name="Shippy T.D."/>
            <person name="Simonnet F."/>
            <person name="Marques-Souza H."/>
            <person name="Tautz D."/>
            <person name="Tomoyasu Y."/>
            <person name="Trauner J."/>
            <person name="Van der Zee M."/>
            <person name="Vervoort M."/>
            <person name="Wittkopp N."/>
            <person name="Wimmer E.A."/>
            <person name="Yang X."/>
            <person name="Jones A.K."/>
            <person name="Sattelle D.B."/>
            <person name="Ebert P.R."/>
            <person name="Nelson D."/>
            <person name="Scott J.G."/>
            <person name="Beeman R.W."/>
            <person name="Muthukrishnan S."/>
            <person name="Kramer K.J."/>
            <person name="Arakane Y."/>
            <person name="Beeman R.W."/>
            <person name="Zhu Q."/>
            <person name="Hogenkamp D."/>
            <person name="Dixit R."/>
            <person name="Oppert B."/>
            <person name="Jiang H."/>
            <person name="Zou Z."/>
            <person name="Marshall J."/>
            <person name="Elpidina E."/>
            <person name="Vinokurov K."/>
            <person name="Oppert C."/>
            <person name="Zou Z."/>
            <person name="Evans J."/>
            <person name="Lu Z."/>
            <person name="Zhao P."/>
            <person name="Sumathipala N."/>
            <person name="Altincicek B."/>
            <person name="Vilcinskas A."/>
            <person name="Williams M."/>
            <person name="Hultmark D."/>
            <person name="Hetru C."/>
            <person name="Jiang H."/>
            <person name="Grimmelikhuijzen C.J."/>
            <person name="Hauser F."/>
            <person name="Cazzamali G."/>
            <person name="Williamson M."/>
            <person name="Park Y."/>
            <person name="Li B."/>
            <person name="Tanaka Y."/>
            <person name="Predel R."/>
            <person name="Neupert S."/>
            <person name="Schachtner J."/>
            <person name="Verleyen P."/>
            <person name="Raible F."/>
            <person name="Bork P."/>
            <person name="Friedrich M."/>
            <person name="Walden K.K."/>
            <person name="Robertson H.M."/>
            <person name="Angeli S."/>
            <person name="Foret S."/>
            <person name="Bucher G."/>
            <person name="Schuetz S."/>
            <person name="Maleszka R."/>
            <person name="Wimmer E.A."/>
            <person name="Beeman R.W."/>
            <person name="Lorenzen M."/>
            <person name="Tomoyasu Y."/>
            <person name="Miller S.C."/>
            <person name="Grossmann D."/>
            <person name="Bucher G."/>
        </authorList>
    </citation>
    <scope>NUCLEOTIDE SEQUENCE [LARGE SCALE GENOMIC DNA]</scope>
    <source>
        <strain evidence="4 5">Georgia GA2</strain>
    </source>
</reference>
<dbReference type="Proteomes" id="UP000007266">
    <property type="component" value="Unassembled WGS sequence"/>
</dbReference>
<feature type="region of interest" description="Disordered" evidence="1">
    <location>
        <begin position="115"/>
        <end position="144"/>
    </location>
</feature>
<feature type="region of interest" description="Disordered" evidence="1">
    <location>
        <begin position="187"/>
        <end position="213"/>
    </location>
</feature>
<protein>
    <submittedName>
        <fullName evidence="4">Uncharacterized protein</fullName>
    </submittedName>
</protein>
<gene>
    <name evidence="4" type="primary">AUGUSTUS-3.0.2_05295</name>
    <name evidence="4" type="ORF">TcasGA2_TC005295</name>
</gene>
<dbReference type="InterPro" id="IPR006579">
    <property type="entry name" value="Pre_C2HC_dom"/>
</dbReference>
<dbReference type="InParanoid" id="D7ELE0"/>
<organism evidence="4 5">
    <name type="scientific">Tribolium castaneum</name>
    <name type="common">Red flour beetle</name>
    <dbReference type="NCBI Taxonomy" id="7070"/>
    <lineage>
        <taxon>Eukaryota</taxon>
        <taxon>Metazoa</taxon>
        <taxon>Ecdysozoa</taxon>
        <taxon>Arthropoda</taxon>
        <taxon>Hexapoda</taxon>
        <taxon>Insecta</taxon>
        <taxon>Pterygota</taxon>
        <taxon>Neoptera</taxon>
        <taxon>Endopterygota</taxon>
        <taxon>Coleoptera</taxon>
        <taxon>Polyphaga</taxon>
        <taxon>Cucujiformia</taxon>
        <taxon>Tenebrionidae</taxon>
        <taxon>Tenebrionidae incertae sedis</taxon>
        <taxon>Tribolium</taxon>
    </lineage>
</organism>
<dbReference type="Pfam" id="PF14529">
    <property type="entry name" value="Exo_endo_phos_2"/>
    <property type="match status" value="1"/>
</dbReference>
<dbReference type="AlphaFoldDB" id="D7ELE0"/>
<evidence type="ECO:0000313" key="5">
    <source>
        <dbReference type="Proteomes" id="UP000007266"/>
    </source>
</evidence>
<dbReference type="PANTHER" id="PTHR33273:SF2">
    <property type="entry name" value="ENDONUCLEASE_EXONUCLEASE_PHOSPHATASE DOMAIN-CONTAINING PROTEIN"/>
    <property type="match status" value="1"/>
</dbReference>
<name>D7ELE0_TRICA</name>
<dbReference type="InterPro" id="IPR005135">
    <property type="entry name" value="Endo/exonuclease/phosphatase"/>
</dbReference>
<evidence type="ECO:0000259" key="2">
    <source>
        <dbReference type="Pfam" id="PF07530"/>
    </source>
</evidence>
<dbReference type="OMA" id="EHSTHEC"/>
<feature type="compositionally biased region" description="Basic residues" evidence="1">
    <location>
        <begin position="604"/>
        <end position="615"/>
    </location>
</feature>
<evidence type="ECO:0000259" key="3">
    <source>
        <dbReference type="Pfam" id="PF14529"/>
    </source>
</evidence>
<dbReference type="InterPro" id="IPR036691">
    <property type="entry name" value="Endo/exonu/phosph_ase_sf"/>
</dbReference>
<evidence type="ECO:0000313" key="4">
    <source>
        <dbReference type="EMBL" id="EFA12014.2"/>
    </source>
</evidence>
<feature type="domain" description="Endonuclease/exonuclease/phosphatase" evidence="3">
    <location>
        <begin position="393"/>
        <end position="501"/>
    </location>
</feature>
<evidence type="ECO:0000256" key="1">
    <source>
        <dbReference type="SAM" id="MobiDB-lite"/>
    </source>
</evidence>
<dbReference type="PANTHER" id="PTHR33273">
    <property type="entry name" value="DOMAIN-CONTAINING PROTEIN, PUTATIVE-RELATED"/>
    <property type="match status" value="1"/>
</dbReference>
<feature type="compositionally biased region" description="Low complexity" evidence="1">
    <location>
        <begin position="129"/>
        <end position="144"/>
    </location>
</feature>
<dbReference type="SUPFAM" id="SSF56219">
    <property type="entry name" value="DNase I-like"/>
    <property type="match status" value="1"/>
</dbReference>
<dbReference type="Pfam" id="PF07530">
    <property type="entry name" value="PRE_C2HC"/>
    <property type="match status" value="1"/>
</dbReference>
<feature type="region of interest" description="Disordered" evidence="1">
    <location>
        <begin position="599"/>
        <end position="625"/>
    </location>
</feature>
<dbReference type="HOGENOM" id="CLU_528226_0_0_1"/>
<dbReference type="EMBL" id="KQ971558">
    <property type="protein sequence ID" value="EFA12014.2"/>
    <property type="molecule type" value="Genomic_DNA"/>
</dbReference>
<dbReference type="GO" id="GO:0003824">
    <property type="term" value="F:catalytic activity"/>
    <property type="evidence" value="ECO:0007669"/>
    <property type="project" value="InterPro"/>
</dbReference>
<accession>D7ELE0</accession>
<feature type="compositionally biased region" description="Pro residues" evidence="1">
    <location>
        <begin position="187"/>
        <end position="208"/>
    </location>
</feature>
<proteinExistence type="predicted"/>
<sequence length="625" mass="69790">MVEERLTGLALLHVHKNIPIEADEVITRFGRRPAEQTKTASTSVPLATTTTTAVNNAATVTLTPAAAAVTSASAKHTTTVNTATPTNTTTVVATILVAVAAATVTTAAILTKHPRTITPTPDTATVGARPPTSRTSTVTTQTEPPEITIPETRLLTVPPPTVLIPVCPSCSFNPLLTPKTPFLYFPPPPPRPRLPTPPPMPPTPPSTEPTPKKATANTLLQPTFRWQDVNHRQVRAGKYYRISPTVRCHPGPNVGRNGRMKDINDQIIIDYLNEQEYPVNETIRIKNRKGETTSMMLISLDRKYKSIYNVKKIIGLDVVIEPLKPKGENVQCHRCQRYGHVQKYCNAQFKCMKCAEEHSTHECPKERTSTPKCAKCGGEHISIWRNCPTKRKIFAAYSPPKAEIDENELDIIMNGNTPTLCAGDFNSKNKNWKCKSDNKKRKDLAKYTENRNLTVIAPTEPTHIPSNGNADILDIAIIKNITENIDCEILEHLNSDHYPVIIEISNSSIVKDSKIELHDINQFKQNIKIPQQEIRSIEDLEKAVEDFEKEIITAWEKSKYTVKPRSQRIPQEIILKIQKTQTQKTLPTHSITPNKTRIEQNATRSKRKITRKAKRIVGPQTGKNK</sequence>
<dbReference type="Gene3D" id="3.60.10.10">
    <property type="entry name" value="Endonuclease/exonuclease/phosphatase"/>
    <property type="match status" value="1"/>
</dbReference>
<feature type="domain" description="Pre-C2HC" evidence="2">
    <location>
        <begin position="268"/>
        <end position="326"/>
    </location>
</feature>
<keyword evidence="5" id="KW-1185">Reference proteome</keyword>
<reference evidence="4 5" key="2">
    <citation type="journal article" date="2010" name="Nucleic Acids Res.">
        <title>BeetleBase in 2010: revisions to provide comprehensive genomic information for Tribolium castaneum.</title>
        <authorList>
            <person name="Kim H.S."/>
            <person name="Murphy T."/>
            <person name="Xia J."/>
            <person name="Caragea D."/>
            <person name="Park Y."/>
            <person name="Beeman R.W."/>
            <person name="Lorenzen M.D."/>
            <person name="Butcher S."/>
            <person name="Manak J.R."/>
            <person name="Brown S.J."/>
        </authorList>
    </citation>
    <scope>NUCLEOTIDE SEQUENCE [LARGE SCALE GENOMIC DNA]</scope>
    <source>
        <strain evidence="4 5">Georgia GA2</strain>
    </source>
</reference>